<keyword evidence="7" id="KW-0315">Glutamine amidotransferase</keyword>
<evidence type="ECO:0000256" key="5">
    <source>
        <dbReference type="ARBA" id="ARBA00022840"/>
    </source>
</evidence>
<feature type="domain" description="Glutamine amidotransferase type-2" evidence="10">
    <location>
        <begin position="1"/>
        <end position="167"/>
    </location>
</feature>
<dbReference type="PANTHER" id="PTHR43284:SF1">
    <property type="entry name" value="ASPARAGINE SYNTHETASE"/>
    <property type="match status" value="1"/>
</dbReference>
<evidence type="ECO:0000256" key="1">
    <source>
        <dbReference type="ARBA" id="ARBA00005187"/>
    </source>
</evidence>
<evidence type="ECO:0000313" key="12">
    <source>
        <dbReference type="Proteomes" id="UP000683511"/>
    </source>
</evidence>
<dbReference type="CDD" id="cd01991">
    <property type="entry name" value="Asn_synthase_B_C"/>
    <property type="match status" value="1"/>
</dbReference>
<evidence type="ECO:0000256" key="4">
    <source>
        <dbReference type="ARBA" id="ARBA00022741"/>
    </source>
</evidence>
<comment type="pathway">
    <text evidence="1">Amino-acid biosynthesis; L-asparagine biosynthesis; L-asparagine from L-aspartate (L-Gln route): step 1/1.</text>
</comment>
<dbReference type="GO" id="GO:0004066">
    <property type="term" value="F:asparagine synthase (glutamine-hydrolyzing) activity"/>
    <property type="evidence" value="ECO:0007669"/>
    <property type="project" value="UniProtKB-EC"/>
</dbReference>
<dbReference type="Gene3D" id="3.60.20.10">
    <property type="entry name" value="Glutamine Phosphoribosylpyrophosphate, subunit 1, domain 1"/>
    <property type="match status" value="1"/>
</dbReference>
<dbReference type="InterPro" id="IPR029055">
    <property type="entry name" value="Ntn_hydrolases_N"/>
</dbReference>
<gene>
    <name evidence="11" type="ORF">B6N60_03319</name>
</gene>
<dbReference type="SUPFAM" id="SSF52402">
    <property type="entry name" value="Adenine nucleotide alpha hydrolases-like"/>
    <property type="match status" value="1"/>
</dbReference>
<keyword evidence="6" id="KW-0028">Amino-acid biosynthesis</keyword>
<dbReference type="NCBIfam" id="NF033535">
    <property type="entry name" value="lass_lactam_cya"/>
    <property type="match status" value="1"/>
</dbReference>
<keyword evidence="12" id="KW-1185">Reference proteome</keyword>
<dbReference type="GO" id="GO:0005524">
    <property type="term" value="F:ATP binding"/>
    <property type="evidence" value="ECO:0007669"/>
    <property type="project" value="UniProtKB-KW"/>
</dbReference>
<dbReference type="PROSITE" id="PS51278">
    <property type="entry name" value="GATASE_TYPE_2"/>
    <property type="match status" value="1"/>
</dbReference>
<name>A0A975Y5V2_9NOST</name>
<comment type="similarity">
    <text evidence="2">Belongs to the asparagine synthetase family.</text>
</comment>
<dbReference type="SUPFAM" id="SSF56235">
    <property type="entry name" value="N-terminal nucleophile aminohydrolases (Ntn hydrolases)"/>
    <property type="match status" value="1"/>
</dbReference>
<evidence type="ECO:0000256" key="8">
    <source>
        <dbReference type="ARBA" id="ARBA00048741"/>
    </source>
</evidence>
<dbReference type="GO" id="GO:0006529">
    <property type="term" value="P:asparagine biosynthetic process"/>
    <property type="evidence" value="ECO:0007669"/>
    <property type="project" value="UniProtKB-KW"/>
</dbReference>
<evidence type="ECO:0000256" key="7">
    <source>
        <dbReference type="ARBA" id="ARBA00022962"/>
    </source>
</evidence>
<dbReference type="NCBIfam" id="TIGR01536">
    <property type="entry name" value="asn_synth_AEB"/>
    <property type="match status" value="1"/>
</dbReference>
<dbReference type="InterPro" id="IPR051786">
    <property type="entry name" value="ASN_synthetase/amidase"/>
</dbReference>
<dbReference type="AlphaFoldDB" id="A0A975Y5V2"/>
<protein>
    <recommendedName>
        <fullName evidence="3">asparagine synthase (glutamine-hydrolyzing)</fullName>
        <ecNumber evidence="3">6.3.5.4</ecNumber>
    </recommendedName>
</protein>
<sequence>MAEILNHRGIDGGDIWRQNSVGLGHRMLWTTPESLLEKLPLKNSAGNLVITADARIDNRDELIDLLQLSDQPPSKITDTQLILAAYEKWGESCPERLLGDFAFVIWDRRQQILFCARDPMGVKPLYYYRSHNLFVFASEIKALFCLPEVPRKLNEFRVGQYLMRVFEDREITFYEDIVRLPAAHSLTIGVETHQLRRYWSLDPYREIRLSSNQEYAQAYREIFTEAVNCRLRSAFPVGSMLSGGLDSSSIACVAREILARQDNKKLHTFSAIFPGLESEYLQLIDERFYVDLVTAQEKIKPHYIEADSSSPLTNYDQVFWHMDEGFCAPNLYLNWLIYQKVQANHVRVVLDGIDGDSTISHGHAYLPELIRNFQFKRFLKESRAYASRSYLPWGQVIWQWGIQPLIPDCMWRLSQKIHTTTKPIWADNAVNPHFAKRLQLSEYLDQQMELLSGAVTPREVHCQSLNSGLIQYVLEMADKLANAFSISLAFPFCDRRLIEFCVAIPPEQKFSAGWTRLVARRAMADILPTELRARVSKANLGANFKPKLLEFERDTLEQIIFDQSDSIADYVDIPALRAAYYRYSTNPMAEEDAMTVYTAVNLGKWLENVDF</sequence>
<feature type="binding site" evidence="9">
    <location>
        <position position="78"/>
    </location>
    <ligand>
        <name>L-glutamine</name>
        <dbReference type="ChEBI" id="CHEBI:58359"/>
    </ligand>
</feature>
<dbReference type="PANTHER" id="PTHR43284">
    <property type="entry name" value="ASPARAGINE SYNTHETASE (GLUTAMINE-HYDROLYZING)"/>
    <property type="match status" value="1"/>
</dbReference>
<keyword evidence="4 9" id="KW-0547">Nucleotide-binding</keyword>
<evidence type="ECO:0000256" key="6">
    <source>
        <dbReference type="ARBA" id="ARBA00022888"/>
    </source>
</evidence>
<dbReference type="Pfam" id="PF13537">
    <property type="entry name" value="GATase_7"/>
    <property type="match status" value="1"/>
</dbReference>
<evidence type="ECO:0000256" key="9">
    <source>
        <dbReference type="PIRSR" id="PIRSR001589-2"/>
    </source>
</evidence>
<dbReference type="EC" id="6.3.5.4" evidence="3"/>
<reference evidence="11" key="1">
    <citation type="submission" date="2017-04" db="EMBL/GenBank/DDBJ databases">
        <title>Genome deletions in a multicellular cyanobacterial endosymbiont for morphological adaptation in marine diatoms.</title>
        <authorList>
            <person name="Wang Y."/>
            <person name="Gao H."/>
            <person name="Li R."/>
            <person name="Xu X."/>
        </authorList>
    </citation>
    <scope>NUCLEOTIDE SEQUENCE</scope>
    <source>
        <strain evidence="11">FACHB 800</strain>
    </source>
</reference>
<dbReference type="KEGG" id="rsin:B6N60_03319"/>
<dbReference type="InterPro" id="IPR033738">
    <property type="entry name" value="AsnB_N"/>
</dbReference>
<organism evidence="11 12">
    <name type="scientific">Richelia sinica FACHB-800</name>
    <dbReference type="NCBI Taxonomy" id="1357546"/>
    <lineage>
        <taxon>Bacteria</taxon>
        <taxon>Bacillati</taxon>
        <taxon>Cyanobacteriota</taxon>
        <taxon>Cyanophyceae</taxon>
        <taxon>Nostocales</taxon>
        <taxon>Nostocaceae</taxon>
        <taxon>Richelia</taxon>
    </lineage>
</organism>
<comment type="catalytic activity">
    <reaction evidence="8">
        <text>L-aspartate + L-glutamine + ATP + H2O = L-asparagine + L-glutamate + AMP + diphosphate + H(+)</text>
        <dbReference type="Rhea" id="RHEA:12228"/>
        <dbReference type="ChEBI" id="CHEBI:15377"/>
        <dbReference type="ChEBI" id="CHEBI:15378"/>
        <dbReference type="ChEBI" id="CHEBI:29985"/>
        <dbReference type="ChEBI" id="CHEBI:29991"/>
        <dbReference type="ChEBI" id="CHEBI:30616"/>
        <dbReference type="ChEBI" id="CHEBI:33019"/>
        <dbReference type="ChEBI" id="CHEBI:58048"/>
        <dbReference type="ChEBI" id="CHEBI:58359"/>
        <dbReference type="ChEBI" id="CHEBI:456215"/>
        <dbReference type="EC" id="6.3.5.4"/>
    </reaction>
</comment>
<proteinExistence type="inferred from homology"/>
<dbReference type="InterPro" id="IPR006426">
    <property type="entry name" value="Asn_synth_AEB"/>
</dbReference>
<dbReference type="Pfam" id="PF00733">
    <property type="entry name" value="Asn_synthase"/>
    <property type="match status" value="1"/>
</dbReference>
<dbReference type="InterPro" id="IPR014729">
    <property type="entry name" value="Rossmann-like_a/b/a_fold"/>
</dbReference>
<keyword evidence="5 9" id="KW-0067">ATP-binding</keyword>
<evidence type="ECO:0000256" key="2">
    <source>
        <dbReference type="ARBA" id="ARBA00005752"/>
    </source>
</evidence>
<evidence type="ECO:0000256" key="3">
    <source>
        <dbReference type="ARBA" id="ARBA00012737"/>
    </source>
</evidence>
<evidence type="ECO:0000313" key="11">
    <source>
        <dbReference type="EMBL" id="QXE24613.1"/>
    </source>
</evidence>
<dbReference type="Gene3D" id="3.40.50.620">
    <property type="entry name" value="HUPs"/>
    <property type="match status" value="1"/>
</dbReference>
<keyword evidence="6" id="KW-0061">Asparagine biosynthesis</keyword>
<dbReference type="Proteomes" id="UP000683511">
    <property type="component" value="Chromosome"/>
</dbReference>
<accession>A0A975Y5V2</accession>
<dbReference type="InterPro" id="IPR017932">
    <property type="entry name" value="GATase_2_dom"/>
</dbReference>
<dbReference type="CDD" id="cd00712">
    <property type="entry name" value="AsnB"/>
    <property type="match status" value="1"/>
</dbReference>
<dbReference type="EMBL" id="CP021056">
    <property type="protein sequence ID" value="QXE24613.1"/>
    <property type="molecule type" value="Genomic_DNA"/>
</dbReference>
<dbReference type="InterPro" id="IPR001962">
    <property type="entry name" value="Asn_synthase"/>
</dbReference>
<dbReference type="PIRSF" id="PIRSF001589">
    <property type="entry name" value="Asn_synthetase_glu-h"/>
    <property type="match status" value="1"/>
</dbReference>
<evidence type="ECO:0000259" key="10">
    <source>
        <dbReference type="PROSITE" id="PS51278"/>
    </source>
</evidence>